<accession>A0A1I6B575</accession>
<gene>
    <name evidence="2" type="ORF">SAMN05216578_103146</name>
</gene>
<protein>
    <submittedName>
        <fullName evidence="2">Uncharacterized protein</fullName>
    </submittedName>
</protein>
<evidence type="ECO:0000313" key="3">
    <source>
        <dbReference type="Proteomes" id="UP000242815"/>
    </source>
</evidence>
<dbReference type="EMBL" id="FOYD01000003">
    <property type="protein sequence ID" value="SFQ76082.1"/>
    <property type="molecule type" value="Genomic_DNA"/>
</dbReference>
<dbReference type="AlphaFoldDB" id="A0A1I6B575"/>
<evidence type="ECO:0000256" key="1">
    <source>
        <dbReference type="SAM" id="MobiDB-lite"/>
    </source>
</evidence>
<sequence>MKAVVFNSVGNTRPGEEKTDPARKTAEEIDKAEEADKRLDEALEASFPASDPPSPAAPKR</sequence>
<dbReference type="RefSeq" id="WP_090538014.1">
    <property type="nucleotide sequence ID" value="NZ_FOYD01000003.1"/>
</dbReference>
<feature type="compositionally biased region" description="Basic and acidic residues" evidence="1">
    <location>
        <begin position="14"/>
        <end position="41"/>
    </location>
</feature>
<dbReference type="STRING" id="1002526.SAMN05216578_103146"/>
<name>A0A1I6B575_9GAMM</name>
<evidence type="ECO:0000313" key="2">
    <source>
        <dbReference type="EMBL" id="SFQ76082.1"/>
    </source>
</evidence>
<proteinExistence type="predicted"/>
<dbReference type="Proteomes" id="UP000242815">
    <property type="component" value="Unassembled WGS sequence"/>
</dbReference>
<reference evidence="2 3" key="1">
    <citation type="submission" date="2016-10" db="EMBL/GenBank/DDBJ databases">
        <authorList>
            <person name="de Groot N.N."/>
        </authorList>
    </citation>
    <scope>NUCLEOTIDE SEQUENCE [LARGE SCALE GENOMIC DNA]</scope>
    <source>
        <strain evidence="2 3">JCM 18415</strain>
    </source>
</reference>
<feature type="region of interest" description="Disordered" evidence="1">
    <location>
        <begin position="1"/>
        <end position="60"/>
    </location>
</feature>
<feature type="compositionally biased region" description="Pro residues" evidence="1">
    <location>
        <begin position="50"/>
        <end position="60"/>
    </location>
</feature>
<organism evidence="2 3">
    <name type="scientific">Halopseudomonas formosensis</name>
    <dbReference type="NCBI Taxonomy" id="1002526"/>
    <lineage>
        <taxon>Bacteria</taxon>
        <taxon>Pseudomonadati</taxon>
        <taxon>Pseudomonadota</taxon>
        <taxon>Gammaproteobacteria</taxon>
        <taxon>Pseudomonadales</taxon>
        <taxon>Pseudomonadaceae</taxon>
        <taxon>Halopseudomonas</taxon>
    </lineage>
</organism>